<dbReference type="Pfam" id="PF18629">
    <property type="entry name" value="DUF5629"/>
    <property type="match status" value="1"/>
</dbReference>
<dbReference type="Gene3D" id="2.30.29.190">
    <property type="match status" value="1"/>
</dbReference>
<protein>
    <recommendedName>
        <fullName evidence="1">DUF5629 domain-containing protein</fullName>
    </recommendedName>
</protein>
<evidence type="ECO:0000313" key="3">
    <source>
        <dbReference type="Proteomes" id="UP000030980"/>
    </source>
</evidence>
<reference evidence="2 3" key="1">
    <citation type="submission" date="2014-11" db="EMBL/GenBank/DDBJ databases">
        <title>Genome sequence of Pseudomonas tuomuerensis JCM 14085.</title>
        <authorList>
            <person name="Shin S.-K."/>
            <person name="Yi H."/>
        </authorList>
    </citation>
    <scope>NUCLEOTIDE SEQUENCE [LARGE SCALE GENOMIC DNA]</scope>
    <source>
        <strain evidence="2 3">JCM 14085</strain>
    </source>
</reference>
<feature type="domain" description="DUF5629" evidence="1">
    <location>
        <begin position="4"/>
        <end position="86"/>
    </location>
</feature>
<evidence type="ECO:0000313" key="2">
    <source>
        <dbReference type="EMBL" id="KHO64425.1"/>
    </source>
</evidence>
<dbReference type="InterPro" id="IPR041081">
    <property type="entry name" value="DUF5629"/>
</dbReference>
<gene>
    <name evidence="2" type="ORF">PT85_09435</name>
</gene>
<proteinExistence type="predicted"/>
<sequence>MSRTLIDALEQADMLEVEGLHAFEFDLYEVEADDDIELEVRALEGKQQLCWAFNHAELLAARYDEEQDLWVVTQDGKEYWVRCYDAYGAEGDDA</sequence>
<dbReference type="RefSeq" id="WP_027590944.1">
    <property type="nucleotide sequence ID" value="NZ_FMUP01000002.1"/>
</dbReference>
<keyword evidence="3" id="KW-1185">Reference proteome</keyword>
<dbReference type="AlphaFoldDB" id="A0A0B3BP76"/>
<dbReference type="Proteomes" id="UP000030980">
    <property type="component" value="Unassembled WGS sequence"/>
</dbReference>
<dbReference type="OrthoDB" id="7013999at2"/>
<name>A0A0B3BP76_9PSED</name>
<dbReference type="EMBL" id="JTAK01000004">
    <property type="protein sequence ID" value="KHO64425.1"/>
    <property type="molecule type" value="Genomic_DNA"/>
</dbReference>
<accession>A0A0B3BP76</accession>
<evidence type="ECO:0000259" key="1">
    <source>
        <dbReference type="Pfam" id="PF18629"/>
    </source>
</evidence>
<dbReference type="STRING" id="706570.PT85_09435"/>
<organism evidence="2 3">
    <name type="scientific">Pseudomonas flexibilis</name>
    <dbReference type="NCBI Taxonomy" id="706570"/>
    <lineage>
        <taxon>Bacteria</taxon>
        <taxon>Pseudomonadati</taxon>
        <taxon>Pseudomonadota</taxon>
        <taxon>Gammaproteobacteria</taxon>
        <taxon>Pseudomonadales</taxon>
        <taxon>Pseudomonadaceae</taxon>
        <taxon>Pseudomonas</taxon>
    </lineage>
</organism>
<comment type="caution">
    <text evidence="2">The sequence shown here is derived from an EMBL/GenBank/DDBJ whole genome shotgun (WGS) entry which is preliminary data.</text>
</comment>